<keyword evidence="3" id="KW-0238">DNA-binding</keyword>
<dbReference type="PANTHER" id="PTHR47540">
    <property type="entry name" value="THIAMINE REPRESSIBLE GENES REGULATORY PROTEIN THI5"/>
    <property type="match status" value="1"/>
</dbReference>
<evidence type="ECO:0000256" key="1">
    <source>
        <dbReference type="ARBA" id="ARBA00004123"/>
    </source>
</evidence>
<dbReference type="PANTHER" id="PTHR47540:SF3">
    <property type="entry name" value="ZN(II)2CYS6 TRANSCRIPTION FACTOR (EUROFUNG)"/>
    <property type="match status" value="1"/>
</dbReference>
<organism evidence="7 8">
    <name type="scientific">Saxophila tyrrhenica</name>
    <dbReference type="NCBI Taxonomy" id="1690608"/>
    <lineage>
        <taxon>Eukaryota</taxon>
        <taxon>Fungi</taxon>
        <taxon>Dikarya</taxon>
        <taxon>Ascomycota</taxon>
        <taxon>Pezizomycotina</taxon>
        <taxon>Dothideomycetes</taxon>
        <taxon>Dothideomycetidae</taxon>
        <taxon>Mycosphaerellales</taxon>
        <taxon>Extremaceae</taxon>
        <taxon>Saxophila</taxon>
    </lineage>
</organism>
<dbReference type="AlphaFoldDB" id="A0AAV9PNM3"/>
<sequence>MLAVLAQFNLARIVKSILRELYPLSPISADQQTVLTCQFSQELGNWRNSLAAFLDTGGVNASWLLPIVQRQRNVLNLTYWHAVILIHRPFLLNNLASKWQTNVIVDRHFQADEQQTVESAQQCLASAMATVNTINDMMQSRQISGVFWTTAYFAFTASIVLYMYAIQNPSPAQNACHEYTSAAALCQSHIASIAEKGSLAERYCLLLEELRLESVRQAQNVRTTTGETSETNGTIPGYPYNGNALRFNDHPTAANYNPQAFPGDSVAGPSTMLSNQVPEATDWGQFASLVSSGLGNLDMFLNEDPFML</sequence>
<dbReference type="RefSeq" id="XP_064664050.1">
    <property type="nucleotide sequence ID" value="XM_064797816.1"/>
</dbReference>
<accession>A0AAV9PNM3</accession>
<dbReference type="Proteomes" id="UP001337655">
    <property type="component" value="Unassembled WGS sequence"/>
</dbReference>
<keyword evidence="8" id="KW-1185">Reference proteome</keyword>
<evidence type="ECO:0000256" key="4">
    <source>
        <dbReference type="ARBA" id="ARBA00023163"/>
    </source>
</evidence>
<dbReference type="GeneID" id="89921901"/>
<keyword evidence="2" id="KW-0805">Transcription regulation</keyword>
<evidence type="ECO:0008006" key="9">
    <source>
        <dbReference type="Google" id="ProtNLM"/>
    </source>
</evidence>
<dbReference type="GO" id="GO:0043565">
    <property type="term" value="F:sequence-specific DNA binding"/>
    <property type="evidence" value="ECO:0007669"/>
    <property type="project" value="TreeGrafter"/>
</dbReference>
<keyword evidence="6" id="KW-1133">Transmembrane helix</keyword>
<comment type="caution">
    <text evidence="7">The sequence shown here is derived from an EMBL/GenBank/DDBJ whole genome shotgun (WGS) entry which is preliminary data.</text>
</comment>
<keyword evidence="6" id="KW-0472">Membrane</keyword>
<dbReference type="GO" id="GO:0045944">
    <property type="term" value="P:positive regulation of transcription by RNA polymerase II"/>
    <property type="evidence" value="ECO:0007669"/>
    <property type="project" value="TreeGrafter"/>
</dbReference>
<evidence type="ECO:0000256" key="2">
    <source>
        <dbReference type="ARBA" id="ARBA00023015"/>
    </source>
</evidence>
<evidence type="ECO:0000313" key="8">
    <source>
        <dbReference type="Proteomes" id="UP001337655"/>
    </source>
</evidence>
<reference evidence="7 8" key="1">
    <citation type="submission" date="2023-08" db="EMBL/GenBank/DDBJ databases">
        <title>Black Yeasts Isolated from many extreme environments.</title>
        <authorList>
            <person name="Coleine C."/>
            <person name="Stajich J.E."/>
            <person name="Selbmann L."/>
        </authorList>
    </citation>
    <scope>NUCLEOTIDE SEQUENCE [LARGE SCALE GENOMIC DNA]</scope>
    <source>
        <strain evidence="7 8">CCFEE 5935</strain>
    </source>
</reference>
<keyword evidence="6" id="KW-0812">Transmembrane</keyword>
<comment type="subcellular location">
    <subcellularLocation>
        <location evidence="1">Nucleus</location>
    </subcellularLocation>
</comment>
<dbReference type="EMBL" id="JAVRRT010000001">
    <property type="protein sequence ID" value="KAK5175412.1"/>
    <property type="molecule type" value="Genomic_DNA"/>
</dbReference>
<keyword evidence="5" id="KW-0539">Nucleus</keyword>
<evidence type="ECO:0000313" key="7">
    <source>
        <dbReference type="EMBL" id="KAK5175412.1"/>
    </source>
</evidence>
<dbReference type="GO" id="GO:0005634">
    <property type="term" value="C:nucleus"/>
    <property type="evidence" value="ECO:0007669"/>
    <property type="project" value="UniProtKB-SubCell"/>
</dbReference>
<evidence type="ECO:0000256" key="3">
    <source>
        <dbReference type="ARBA" id="ARBA00023125"/>
    </source>
</evidence>
<keyword evidence="4" id="KW-0804">Transcription</keyword>
<proteinExistence type="predicted"/>
<dbReference type="CDD" id="cd12148">
    <property type="entry name" value="fungal_TF_MHR"/>
    <property type="match status" value="1"/>
</dbReference>
<evidence type="ECO:0000256" key="5">
    <source>
        <dbReference type="ARBA" id="ARBA00023242"/>
    </source>
</evidence>
<feature type="transmembrane region" description="Helical" evidence="6">
    <location>
        <begin position="145"/>
        <end position="165"/>
    </location>
</feature>
<dbReference type="InterPro" id="IPR051711">
    <property type="entry name" value="Stress_Response_Reg"/>
</dbReference>
<gene>
    <name evidence="7" type="ORF">LTR77_000551</name>
</gene>
<protein>
    <recommendedName>
        <fullName evidence="9">Transcription factor domain-containing protein</fullName>
    </recommendedName>
</protein>
<evidence type="ECO:0000256" key="6">
    <source>
        <dbReference type="SAM" id="Phobius"/>
    </source>
</evidence>
<name>A0AAV9PNM3_9PEZI</name>